<dbReference type="OrthoDB" id="425617at2"/>
<protein>
    <recommendedName>
        <fullName evidence="1">ACB domain-containing protein</fullName>
    </recommendedName>
</protein>
<reference evidence="2 3" key="1">
    <citation type="submission" date="2019-01" db="EMBL/GenBank/DDBJ databases">
        <authorList>
            <person name="Brito A."/>
        </authorList>
    </citation>
    <scope>NUCLEOTIDE SEQUENCE [LARGE SCALE GENOMIC DNA]</scope>
    <source>
        <strain evidence="2">1</strain>
    </source>
</reference>
<accession>A0A563VQT0</accession>
<proteinExistence type="predicted"/>
<sequence length="453" mass="52898">MNLTNFLQRLIIQGWKFWNDKDKLLYDAPKEKLTLDTLNQLKEYKSDILRLLRESPEIFQIDSALTLTSEQIEHFNNKGWLGPLDAFSLSEIRAVMDCLESHSVVPRIHKRSTMVFHNNIYNQSTSRDQHLFHRPIAELFKSPKIVQRLNNLGEPDLLLWRTNLFAKLAGHDTISWHQVFEHYSTTNIHEAKQSLIFPEKDKDALNFTVWVALDDSTIDNGCLQFANGTHKVRFEFVNNSVPASEGIFAGINIHHSLYQQGNQYSGTFIFDENDWEIEAVPAKAGQIIIFSERCMHSSLPNQTNNRRLAINARYIRPSVHIYPHRWKGDFIDENNHNIEKQFSILVSGKDDYKVNVVQDWNDLNEVEVEFQKMFNLLKFMHVKTPMNDEFYKINSLYKQAIEGDCQESQPKKDSAKYPLWEAWKRKSGMSKLVAMKEYSKLVASLPRKVVRKH</sequence>
<organism evidence="2 3">
    <name type="scientific">Hyella patelloides LEGE 07179</name>
    <dbReference type="NCBI Taxonomy" id="945734"/>
    <lineage>
        <taxon>Bacteria</taxon>
        <taxon>Bacillati</taxon>
        <taxon>Cyanobacteriota</taxon>
        <taxon>Cyanophyceae</taxon>
        <taxon>Pleurocapsales</taxon>
        <taxon>Hyellaceae</taxon>
        <taxon>Hyella</taxon>
    </lineage>
</organism>
<dbReference type="InterPro" id="IPR041464">
    <property type="entry name" value="TubC_N"/>
</dbReference>
<dbReference type="Gene3D" id="2.60.120.620">
    <property type="entry name" value="q2cbj1_9rhob like domain"/>
    <property type="match status" value="1"/>
</dbReference>
<dbReference type="Gene3D" id="1.20.80.10">
    <property type="match status" value="1"/>
</dbReference>
<evidence type="ECO:0000259" key="1">
    <source>
        <dbReference type="PROSITE" id="PS51228"/>
    </source>
</evidence>
<dbReference type="Gene3D" id="1.10.10.1830">
    <property type="entry name" value="Non-ribosomal peptide synthase, adenylation domain"/>
    <property type="match status" value="1"/>
</dbReference>
<evidence type="ECO:0000313" key="3">
    <source>
        <dbReference type="Proteomes" id="UP000320055"/>
    </source>
</evidence>
<dbReference type="GO" id="GO:0005506">
    <property type="term" value="F:iron ion binding"/>
    <property type="evidence" value="ECO:0007669"/>
    <property type="project" value="UniProtKB-ARBA"/>
</dbReference>
<dbReference type="PROSITE" id="PS51228">
    <property type="entry name" value="ACB_2"/>
    <property type="match status" value="1"/>
</dbReference>
<dbReference type="Pfam" id="PF00887">
    <property type="entry name" value="ACBP"/>
    <property type="match status" value="1"/>
</dbReference>
<dbReference type="PANTHER" id="PTHR20883:SF48">
    <property type="entry name" value="ECTOINE DIOXYGENASE"/>
    <property type="match status" value="1"/>
</dbReference>
<dbReference type="InterPro" id="IPR014352">
    <property type="entry name" value="FERM/acyl-CoA-bd_prot_sf"/>
</dbReference>
<dbReference type="AlphaFoldDB" id="A0A563VQT0"/>
<dbReference type="PANTHER" id="PTHR20883">
    <property type="entry name" value="PHYTANOYL-COA DIOXYGENASE DOMAIN CONTAINING 1"/>
    <property type="match status" value="1"/>
</dbReference>
<dbReference type="InterPro" id="IPR000582">
    <property type="entry name" value="Acyl-CoA-binding_protein"/>
</dbReference>
<name>A0A563VQT0_9CYAN</name>
<dbReference type="SUPFAM" id="SSF47027">
    <property type="entry name" value="Acyl-CoA binding protein"/>
    <property type="match status" value="1"/>
</dbReference>
<dbReference type="SUPFAM" id="SSF51197">
    <property type="entry name" value="Clavaminate synthase-like"/>
    <property type="match status" value="1"/>
</dbReference>
<feature type="domain" description="ACB" evidence="1">
    <location>
        <begin position="366"/>
        <end position="451"/>
    </location>
</feature>
<dbReference type="EMBL" id="CAACVJ010000133">
    <property type="protein sequence ID" value="VEP13754.1"/>
    <property type="molecule type" value="Genomic_DNA"/>
</dbReference>
<dbReference type="GO" id="GO:0000062">
    <property type="term" value="F:fatty-acyl-CoA binding"/>
    <property type="evidence" value="ECO:0007669"/>
    <property type="project" value="InterPro"/>
</dbReference>
<dbReference type="Pfam" id="PF05721">
    <property type="entry name" value="PhyH"/>
    <property type="match status" value="1"/>
</dbReference>
<dbReference type="GO" id="GO:0016706">
    <property type="term" value="F:2-oxoglutarate-dependent dioxygenase activity"/>
    <property type="evidence" value="ECO:0007669"/>
    <property type="project" value="UniProtKB-ARBA"/>
</dbReference>
<dbReference type="InterPro" id="IPR035984">
    <property type="entry name" value="Acyl-CoA-binding_sf"/>
</dbReference>
<gene>
    <name evidence="2" type="ORF">H1P_2180003</name>
</gene>
<dbReference type="Pfam" id="PF18563">
    <property type="entry name" value="TubC_N"/>
    <property type="match status" value="1"/>
</dbReference>
<dbReference type="RefSeq" id="WP_144872030.1">
    <property type="nucleotide sequence ID" value="NZ_LR213965.1"/>
</dbReference>
<dbReference type="InterPro" id="IPR044894">
    <property type="entry name" value="TubC_N_sf"/>
</dbReference>
<evidence type="ECO:0000313" key="2">
    <source>
        <dbReference type="EMBL" id="VEP13754.1"/>
    </source>
</evidence>
<dbReference type="Proteomes" id="UP000320055">
    <property type="component" value="Unassembled WGS sequence"/>
</dbReference>
<keyword evidence="3" id="KW-1185">Reference proteome</keyword>
<dbReference type="InterPro" id="IPR008775">
    <property type="entry name" value="Phytyl_CoA_dOase-like"/>
</dbReference>